<comment type="catalytic activity">
    <reaction evidence="1">
        <text>ATP + protein L-histidine = ADP + protein N-phospho-L-histidine.</text>
        <dbReference type="EC" id="2.7.13.3"/>
    </reaction>
</comment>
<proteinExistence type="predicted"/>
<dbReference type="PRINTS" id="PR00344">
    <property type="entry name" value="BCTRLSENSOR"/>
</dbReference>
<evidence type="ECO:0000259" key="5">
    <source>
        <dbReference type="PROSITE" id="PS50109"/>
    </source>
</evidence>
<dbReference type="AlphaFoldDB" id="A0A3Q9IRP6"/>
<dbReference type="SUPFAM" id="SSF55874">
    <property type="entry name" value="ATPase domain of HSP90 chaperone/DNA topoisomerase II/histidine kinase"/>
    <property type="match status" value="1"/>
</dbReference>
<dbReference type="Proteomes" id="UP000270673">
    <property type="component" value="Chromosome"/>
</dbReference>
<accession>A0A3Q9IRP6</accession>
<keyword evidence="7" id="KW-0418">Kinase</keyword>
<dbReference type="PROSITE" id="PS50110">
    <property type="entry name" value="RESPONSE_REGULATORY"/>
    <property type="match status" value="1"/>
</dbReference>
<dbReference type="InterPro" id="IPR001789">
    <property type="entry name" value="Sig_transdc_resp-reg_receiver"/>
</dbReference>
<feature type="modified residue" description="4-aspartylphosphate" evidence="4">
    <location>
        <position position="58"/>
    </location>
</feature>
<evidence type="ECO:0000256" key="4">
    <source>
        <dbReference type="PROSITE-ProRule" id="PRU00169"/>
    </source>
</evidence>
<keyword evidence="7" id="KW-0808">Transferase</keyword>
<dbReference type="InterPro" id="IPR003661">
    <property type="entry name" value="HisK_dim/P_dom"/>
</dbReference>
<evidence type="ECO:0000256" key="1">
    <source>
        <dbReference type="ARBA" id="ARBA00000085"/>
    </source>
</evidence>
<dbReference type="InterPro" id="IPR036097">
    <property type="entry name" value="HisK_dim/P_sf"/>
</dbReference>
<dbReference type="EMBL" id="CP032819">
    <property type="protein sequence ID" value="AZS29415.1"/>
    <property type="molecule type" value="Genomic_DNA"/>
</dbReference>
<protein>
    <recommendedName>
        <fullName evidence="2">histidine kinase</fullName>
        <ecNumber evidence="2">2.7.13.3</ecNumber>
    </recommendedName>
</protein>
<dbReference type="CDD" id="cd17538">
    <property type="entry name" value="REC_D1_PleD-like"/>
    <property type="match status" value="1"/>
</dbReference>
<keyword evidence="8" id="KW-1185">Reference proteome</keyword>
<dbReference type="InterPro" id="IPR005467">
    <property type="entry name" value="His_kinase_dom"/>
</dbReference>
<dbReference type="CDD" id="cd00082">
    <property type="entry name" value="HisKA"/>
    <property type="match status" value="1"/>
</dbReference>
<dbReference type="SMART" id="SM00448">
    <property type="entry name" value="REC"/>
    <property type="match status" value="1"/>
</dbReference>
<dbReference type="Pfam" id="PF02518">
    <property type="entry name" value="HATPase_c"/>
    <property type="match status" value="1"/>
</dbReference>
<dbReference type="OrthoDB" id="9781208at2"/>
<dbReference type="PANTHER" id="PTHR43547">
    <property type="entry name" value="TWO-COMPONENT HISTIDINE KINASE"/>
    <property type="match status" value="1"/>
</dbReference>
<dbReference type="KEGG" id="buy:D8S85_07460"/>
<dbReference type="Pfam" id="PF00072">
    <property type="entry name" value="Response_reg"/>
    <property type="match status" value="1"/>
</dbReference>
<dbReference type="InterPro" id="IPR011006">
    <property type="entry name" value="CheY-like_superfamily"/>
</dbReference>
<dbReference type="GO" id="GO:0000155">
    <property type="term" value="F:phosphorelay sensor kinase activity"/>
    <property type="evidence" value="ECO:0007669"/>
    <property type="project" value="InterPro"/>
</dbReference>
<dbReference type="InterPro" id="IPR036890">
    <property type="entry name" value="HATPase_C_sf"/>
</dbReference>
<dbReference type="InterPro" id="IPR004358">
    <property type="entry name" value="Sig_transdc_His_kin-like_C"/>
</dbReference>
<evidence type="ECO:0000256" key="2">
    <source>
        <dbReference type="ARBA" id="ARBA00012438"/>
    </source>
</evidence>
<feature type="domain" description="Histidine kinase" evidence="5">
    <location>
        <begin position="154"/>
        <end position="385"/>
    </location>
</feature>
<dbReference type="SMART" id="SM00387">
    <property type="entry name" value="HATPase_c"/>
    <property type="match status" value="1"/>
</dbReference>
<feature type="domain" description="Response regulatory" evidence="6">
    <location>
        <begin position="9"/>
        <end position="125"/>
    </location>
</feature>
<dbReference type="Gene3D" id="1.10.287.130">
    <property type="match status" value="1"/>
</dbReference>
<keyword evidence="3 4" id="KW-0597">Phosphoprotein</keyword>
<evidence type="ECO:0000313" key="8">
    <source>
        <dbReference type="Proteomes" id="UP000270673"/>
    </source>
</evidence>
<dbReference type="SUPFAM" id="SSF47384">
    <property type="entry name" value="Homodimeric domain of signal transducing histidine kinase"/>
    <property type="match status" value="1"/>
</dbReference>
<evidence type="ECO:0000256" key="3">
    <source>
        <dbReference type="ARBA" id="ARBA00022553"/>
    </source>
</evidence>
<dbReference type="InterPro" id="IPR003594">
    <property type="entry name" value="HATPase_dom"/>
</dbReference>
<dbReference type="EC" id="2.7.13.3" evidence="2"/>
<gene>
    <name evidence="7" type="ORF">D8S85_07460</name>
</gene>
<dbReference type="PROSITE" id="PS50109">
    <property type="entry name" value="HIS_KIN"/>
    <property type="match status" value="1"/>
</dbReference>
<evidence type="ECO:0000259" key="6">
    <source>
        <dbReference type="PROSITE" id="PS50110"/>
    </source>
</evidence>
<evidence type="ECO:0000313" key="7">
    <source>
        <dbReference type="EMBL" id="AZS29415.1"/>
    </source>
</evidence>
<reference evidence="7 8" key="1">
    <citation type="submission" date="2018-10" db="EMBL/GenBank/DDBJ databases">
        <title>Butyricimonas faecalis sp. nov., isolated from human faeces and emended description of the genus Butyricimonas.</title>
        <authorList>
            <person name="Le Roy T."/>
            <person name="Van der Smissen P."/>
            <person name="Paquot A."/>
            <person name="Delzenne N."/>
            <person name="Muccioli G."/>
            <person name="Collet J.-F."/>
            <person name="Cani P.D."/>
        </authorList>
    </citation>
    <scope>NUCLEOTIDE SEQUENCE [LARGE SCALE GENOMIC DNA]</scope>
    <source>
        <strain evidence="7 8">H184</strain>
    </source>
</reference>
<dbReference type="Gene3D" id="3.40.50.2300">
    <property type="match status" value="1"/>
</dbReference>
<organism evidence="7 8">
    <name type="scientific">Butyricimonas faecalis</name>
    <dbReference type="NCBI Taxonomy" id="2093856"/>
    <lineage>
        <taxon>Bacteria</taxon>
        <taxon>Pseudomonadati</taxon>
        <taxon>Bacteroidota</taxon>
        <taxon>Bacteroidia</taxon>
        <taxon>Bacteroidales</taxon>
        <taxon>Odoribacteraceae</taxon>
        <taxon>Butyricimonas</taxon>
    </lineage>
</organism>
<name>A0A3Q9IRP6_9BACT</name>
<dbReference type="RefSeq" id="WP_127074926.1">
    <property type="nucleotide sequence ID" value="NZ_CP032819.1"/>
</dbReference>
<sequence>MKINPAEYKILVVDDVQSNVLLLKALLGREGFGIVIAMNGTEALQKVKSEHPDLILLDVMMPDMDGFEVAGHLKLEPEQAEIPIIFLTALNDSASVVKGFQLGANDFISKPFRREELLIRVEHQLSLVDARRIILRQTEELRKTIAGRDKLYSVIAHDLRSPMASIKMLCNTIMMSIDRQTVPADVFEMLEMTNKTAEEVFSLLDNLLKWTKSQLGKLSNVPQSIDMVGLVNGVIEVFKPIAGSKSISLKLDSAVESVHVTVDIEMIKSVVRNLISNAIKFSHKDTAVVVHVRVQEVADENRTEAGNDKEVLVTVSDSGCGIKKEDQEKLLNEATHFTTFGTDSEEGSGLGLLLCKDFVSKNHGRLWFTSEEGVGSNFNFTIPLK</sequence>
<dbReference type="Gene3D" id="3.30.565.10">
    <property type="entry name" value="Histidine kinase-like ATPase, C-terminal domain"/>
    <property type="match status" value="1"/>
</dbReference>
<dbReference type="PANTHER" id="PTHR43547:SF2">
    <property type="entry name" value="HYBRID SIGNAL TRANSDUCTION HISTIDINE KINASE C"/>
    <property type="match status" value="1"/>
</dbReference>
<dbReference type="SUPFAM" id="SSF52172">
    <property type="entry name" value="CheY-like"/>
    <property type="match status" value="1"/>
</dbReference>